<keyword evidence="1" id="KW-1133">Transmembrane helix</keyword>
<evidence type="ECO:0000313" key="3">
    <source>
        <dbReference type="Proteomes" id="UP001597201"/>
    </source>
</evidence>
<reference evidence="3" key="1">
    <citation type="journal article" date="2019" name="Int. J. Syst. Evol. Microbiol.">
        <title>The Global Catalogue of Microorganisms (GCM) 10K type strain sequencing project: providing services to taxonomists for standard genome sequencing and annotation.</title>
        <authorList>
            <consortium name="The Broad Institute Genomics Platform"/>
            <consortium name="The Broad Institute Genome Sequencing Center for Infectious Disease"/>
            <person name="Wu L."/>
            <person name="Ma J."/>
        </authorList>
    </citation>
    <scope>NUCLEOTIDE SEQUENCE [LARGE SCALE GENOMIC DNA]</scope>
    <source>
        <strain evidence="3">CCUG 61485</strain>
    </source>
</reference>
<keyword evidence="3" id="KW-1185">Reference proteome</keyword>
<evidence type="ECO:0000313" key="2">
    <source>
        <dbReference type="EMBL" id="MFD1315033.1"/>
    </source>
</evidence>
<keyword evidence="1" id="KW-0472">Membrane</keyword>
<dbReference type="EMBL" id="JBHTMY010000002">
    <property type="protein sequence ID" value="MFD1315033.1"/>
    <property type="molecule type" value="Genomic_DNA"/>
</dbReference>
<keyword evidence="1" id="KW-0812">Transmembrane</keyword>
<dbReference type="Proteomes" id="UP001597201">
    <property type="component" value="Unassembled WGS sequence"/>
</dbReference>
<evidence type="ECO:0008006" key="4">
    <source>
        <dbReference type="Google" id="ProtNLM"/>
    </source>
</evidence>
<feature type="transmembrane region" description="Helical" evidence="1">
    <location>
        <begin position="41"/>
        <end position="63"/>
    </location>
</feature>
<proteinExistence type="predicted"/>
<accession>A0ABW3Y0N6</accession>
<dbReference type="RefSeq" id="WP_377176957.1">
    <property type="nucleotide sequence ID" value="NZ_JBHTMY010000002.1"/>
</dbReference>
<sequence>MLKMLHSGWAYIALIVLVVAVVNAAIGFFSKKSFQEKDLRIPLFTLIVYHIQLIIGLIAYFVSAQFAYVRQNGMGAAMGEPEIRMVIMEHPLMMILAIVLITMGFSKHKKQVTDNGKFKTIFIYYGIALLFVLSRIPWSQWF</sequence>
<gene>
    <name evidence="2" type="ORF">ACFQ39_05350</name>
</gene>
<organism evidence="2 3">
    <name type="scientific">Namhaeicola litoreus</name>
    <dbReference type="NCBI Taxonomy" id="1052145"/>
    <lineage>
        <taxon>Bacteria</taxon>
        <taxon>Pseudomonadati</taxon>
        <taxon>Bacteroidota</taxon>
        <taxon>Flavobacteriia</taxon>
        <taxon>Flavobacteriales</taxon>
        <taxon>Flavobacteriaceae</taxon>
        <taxon>Namhaeicola</taxon>
    </lineage>
</organism>
<protein>
    <recommendedName>
        <fullName evidence="4">50S ribosomal protein L27</fullName>
    </recommendedName>
</protein>
<feature type="transmembrane region" description="Helical" evidence="1">
    <location>
        <begin position="118"/>
        <end position="138"/>
    </location>
</feature>
<name>A0ABW3Y0N6_9FLAO</name>
<feature type="transmembrane region" description="Helical" evidence="1">
    <location>
        <begin position="83"/>
        <end position="106"/>
    </location>
</feature>
<comment type="caution">
    <text evidence="2">The sequence shown here is derived from an EMBL/GenBank/DDBJ whole genome shotgun (WGS) entry which is preliminary data.</text>
</comment>
<evidence type="ECO:0000256" key="1">
    <source>
        <dbReference type="SAM" id="Phobius"/>
    </source>
</evidence>
<feature type="transmembrane region" description="Helical" evidence="1">
    <location>
        <begin position="6"/>
        <end position="29"/>
    </location>
</feature>